<reference evidence="1 2" key="1">
    <citation type="journal article" date="2023" name="Sci. Data">
        <title>Genome assembly of the Korean intertidal mud-creeper Batillaria attramentaria.</title>
        <authorList>
            <person name="Patra A.K."/>
            <person name="Ho P.T."/>
            <person name="Jun S."/>
            <person name="Lee S.J."/>
            <person name="Kim Y."/>
            <person name="Won Y.J."/>
        </authorList>
    </citation>
    <scope>NUCLEOTIDE SEQUENCE [LARGE SCALE GENOMIC DNA]</scope>
    <source>
        <strain evidence="1">Wonlab-2016</strain>
    </source>
</reference>
<dbReference type="EMBL" id="JACVVK020000076">
    <property type="protein sequence ID" value="KAK7495325.1"/>
    <property type="molecule type" value="Genomic_DNA"/>
</dbReference>
<proteinExistence type="predicted"/>
<accession>A0ABD0L828</accession>
<evidence type="ECO:0000313" key="2">
    <source>
        <dbReference type="Proteomes" id="UP001519460"/>
    </source>
</evidence>
<sequence length="134" mass="14283">MSGVGPPVHLTHKVASQRQLLSFAARGTVVLSLHVTPVPDLHSGGDTRIVLMSACHPPHLMFPLRQSAPRDRPRVTCGGVVESAVYGQTFFAVITHVQHGHSGPSPHYGNISSVLLLRIGVSGRQLCTPFSGHT</sequence>
<evidence type="ECO:0000313" key="1">
    <source>
        <dbReference type="EMBL" id="KAK7495325.1"/>
    </source>
</evidence>
<dbReference type="Proteomes" id="UP001519460">
    <property type="component" value="Unassembled WGS sequence"/>
</dbReference>
<gene>
    <name evidence="1" type="ORF">BaRGS_00013507</name>
</gene>
<organism evidence="1 2">
    <name type="scientific">Batillaria attramentaria</name>
    <dbReference type="NCBI Taxonomy" id="370345"/>
    <lineage>
        <taxon>Eukaryota</taxon>
        <taxon>Metazoa</taxon>
        <taxon>Spiralia</taxon>
        <taxon>Lophotrochozoa</taxon>
        <taxon>Mollusca</taxon>
        <taxon>Gastropoda</taxon>
        <taxon>Caenogastropoda</taxon>
        <taxon>Sorbeoconcha</taxon>
        <taxon>Cerithioidea</taxon>
        <taxon>Batillariidae</taxon>
        <taxon>Batillaria</taxon>
    </lineage>
</organism>
<keyword evidence="2" id="KW-1185">Reference proteome</keyword>
<comment type="caution">
    <text evidence="1">The sequence shown here is derived from an EMBL/GenBank/DDBJ whole genome shotgun (WGS) entry which is preliminary data.</text>
</comment>
<dbReference type="AlphaFoldDB" id="A0ABD0L828"/>
<protein>
    <submittedName>
        <fullName evidence="1">Uncharacterized protein</fullName>
    </submittedName>
</protein>
<name>A0ABD0L828_9CAEN</name>